<gene>
    <name evidence="1" type="ordered locus">CC_3016</name>
</gene>
<organism evidence="1 2">
    <name type="scientific">Caulobacter vibrioides (strain ATCC 19089 / CIP 103742 / CB 15)</name>
    <name type="common">Caulobacter crescentus</name>
    <dbReference type="NCBI Taxonomy" id="190650"/>
    <lineage>
        <taxon>Bacteria</taxon>
        <taxon>Pseudomonadati</taxon>
        <taxon>Pseudomonadota</taxon>
        <taxon>Alphaproteobacteria</taxon>
        <taxon>Caulobacterales</taxon>
        <taxon>Caulobacteraceae</taxon>
        <taxon>Caulobacter</taxon>
    </lineage>
</organism>
<name>Q9A427_CAUVC</name>
<dbReference type="EMBL" id="AE005673">
    <property type="protein sequence ID" value="AAK24978.1"/>
    <property type="molecule type" value="Genomic_DNA"/>
</dbReference>
<reference evidence="1 2" key="1">
    <citation type="journal article" date="2001" name="Proc. Natl. Acad. Sci. U.S.A.">
        <title>Complete genome sequence of Caulobacter crescentus.</title>
        <authorList>
            <person name="Nierman W.C."/>
            <person name="Feldblyum T.V."/>
            <person name="Laub M.T."/>
            <person name="Paulsen I.T."/>
            <person name="Nelson K.E."/>
            <person name="Eisen J.A."/>
            <person name="Heidelberg J.F."/>
            <person name="Alley M.R."/>
            <person name="Ohta N."/>
            <person name="Maddock J.R."/>
            <person name="Potocka I."/>
            <person name="Nelson W.C."/>
            <person name="Newton A."/>
            <person name="Stephens C."/>
            <person name="Phadke N.D."/>
            <person name="Ely B."/>
            <person name="DeBoy R.T."/>
            <person name="Dodson R.J."/>
            <person name="Durkin A.S."/>
            <person name="Gwinn M.L."/>
            <person name="Haft D.H."/>
            <person name="Kolonay J.F."/>
            <person name="Smit J."/>
            <person name="Craven M.B."/>
            <person name="Khouri H."/>
            <person name="Shetty J."/>
            <person name="Berry K."/>
            <person name="Utterback T."/>
            <person name="Tran K."/>
            <person name="Wolf A."/>
            <person name="Vamathevan J."/>
            <person name="Ermolaeva M."/>
            <person name="White O."/>
            <person name="Salzberg S.L."/>
            <person name="Venter J.C."/>
            <person name="Shapiro L."/>
            <person name="Fraser C.M."/>
        </authorList>
    </citation>
    <scope>NUCLEOTIDE SEQUENCE [LARGE SCALE GENOMIC DNA]</scope>
    <source>
        <strain evidence="2">ATCC 19089 / CB15</strain>
    </source>
</reference>
<dbReference type="Proteomes" id="UP000001816">
    <property type="component" value="Chromosome"/>
</dbReference>
<evidence type="ECO:0000313" key="2">
    <source>
        <dbReference type="Proteomes" id="UP000001816"/>
    </source>
</evidence>
<dbReference type="EnsemblBacteria" id="AAK24978">
    <property type="protein sequence ID" value="AAK24978"/>
    <property type="gene ID" value="CC_3016"/>
</dbReference>
<dbReference type="HOGENOM" id="CLU_3364022_0_0_5"/>
<evidence type="ECO:0000313" key="1">
    <source>
        <dbReference type="EMBL" id="AAK24978.1"/>
    </source>
</evidence>
<dbReference type="BioCyc" id="CAULO:CC3016-MONOMER"/>
<dbReference type="PIR" id="F87622">
    <property type="entry name" value="F87622"/>
</dbReference>
<keyword evidence="2" id="KW-1185">Reference proteome</keyword>
<sequence length="35" mass="3794">MERGLAVELSGGVELTYDVSGLIRHMAPPLRALEL</sequence>
<dbReference type="SMR" id="Q9A427"/>
<protein>
    <submittedName>
        <fullName evidence="1">Uncharacterized protein</fullName>
    </submittedName>
</protein>
<dbReference type="KEGG" id="ccr:CC_3016"/>
<proteinExistence type="predicted"/>
<accession>Q9A427</accession>
<dbReference type="AlphaFoldDB" id="Q9A427"/>
<dbReference type="STRING" id="190650.CC_3016"/>